<dbReference type="Proteomes" id="UP000317909">
    <property type="component" value="Chromosome"/>
</dbReference>
<dbReference type="KEGG" id="llh:I41_25980"/>
<gene>
    <name evidence="2" type="ORF">I41_25980</name>
</gene>
<dbReference type="EMBL" id="CP036339">
    <property type="protein sequence ID" value="QDT73409.1"/>
    <property type="molecule type" value="Genomic_DNA"/>
</dbReference>
<proteinExistence type="predicted"/>
<dbReference type="AlphaFoldDB" id="A0A517TYG5"/>
<name>A0A517TYG5_9BACT</name>
<accession>A0A517TYG5</accession>
<reference evidence="2 3" key="1">
    <citation type="submission" date="2019-02" db="EMBL/GenBank/DDBJ databases">
        <title>Deep-cultivation of Planctomycetes and their phenomic and genomic characterization uncovers novel biology.</title>
        <authorList>
            <person name="Wiegand S."/>
            <person name="Jogler M."/>
            <person name="Boedeker C."/>
            <person name="Pinto D."/>
            <person name="Vollmers J."/>
            <person name="Rivas-Marin E."/>
            <person name="Kohn T."/>
            <person name="Peeters S.H."/>
            <person name="Heuer A."/>
            <person name="Rast P."/>
            <person name="Oberbeckmann S."/>
            <person name="Bunk B."/>
            <person name="Jeske O."/>
            <person name="Meyerdierks A."/>
            <person name="Storesund J.E."/>
            <person name="Kallscheuer N."/>
            <person name="Luecker S."/>
            <person name="Lage O.M."/>
            <person name="Pohl T."/>
            <person name="Merkel B.J."/>
            <person name="Hornburger P."/>
            <person name="Mueller R.-W."/>
            <person name="Bruemmer F."/>
            <person name="Labrenz M."/>
            <person name="Spormann A.M."/>
            <person name="Op den Camp H."/>
            <person name="Overmann J."/>
            <person name="Amann R."/>
            <person name="Jetten M.S.M."/>
            <person name="Mascher T."/>
            <person name="Medema M.H."/>
            <person name="Devos D.P."/>
            <person name="Kaster A.-K."/>
            <person name="Ovreas L."/>
            <person name="Rohde M."/>
            <person name="Galperin M.Y."/>
            <person name="Jogler C."/>
        </authorList>
    </citation>
    <scope>NUCLEOTIDE SEQUENCE [LARGE SCALE GENOMIC DNA]</scope>
    <source>
        <strain evidence="2 3">I41</strain>
    </source>
</reference>
<evidence type="ECO:0000313" key="3">
    <source>
        <dbReference type="Proteomes" id="UP000317909"/>
    </source>
</evidence>
<keyword evidence="1" id="KW-1133">Transmembrane helix</keyword>
<protein>
    <submittedName>
        <fullName evidence="2">Uncharacterized protein</fullName>
    </submittedName>
</protein>
<feature type="transmembrane region" description="Helical" evidence="1">
    <location>
        <begin position="21"/>
        <end position="42"/>
    </location>
</feature>
<evidence type="ECO:0000256" key="1">
    <source>
        <dbReference type="SAM" id="Phobius"/>
    </source>
</evidence>
<keyword evidence="1" id="KW-0812">Transmembrane</keyword>
<keyword evidence="1" id="KW-0472">Membrane</keyword>
<evidence type="ECO:0000313" key="2">
    <source>
        <dbReference type="EMBL" id="QDT73409.1"/>
    </source>
</evidence>
<feature type="transmembrane region" description="Helical" evidence="1">
    <location>
        <begin position="208"/>
        <end position="233"/>
    </location>
</feature>
<keyword evidence="3" id="KW-1185">Reference proteome</keyword>
<feature type="transmembrane region" description="Helical" evidence="1">
    <location>
        <begin position="138"/>
        <end position="156"/>
    </location>
</feature>
<feature type="transmembrane region" description="Helical" evidence="1">
    <location>
        <begin position="177"/>
        <end position="196"/>
    </location>
</feature>
<organism evidence="2 3">
    <name type="scientific">Lacipirellula limnantheis</name>
    <dbReference type="NCBI Taxonomy" id="2528024"/>
    <lineage>
        <taxon>Bacteria</taxon>
        <taxon>Pseudomonadati</taxon>
        <taxon>Planctomycetota</taxon>
        <taxon>Planctomycetia</taxon>
        <taxon>Pirellulales</taxon>
        <taxon>Lacipirellulaceae</taxon>
        <taxon>Lacipirellula</taxon>
    </lineage>
</organism>
<sequence length="405" mass="44073">MALENVFRMMQRYTSDGGDAIGAFVSAAAGIGVLSVLAWLYVPEFNQVKHLAECGTVVDGTVTSCDVKVKAAFKQSARYDLHVDGPTGRDRFDTGIQRKVGEKVHYVRSRTDHLIRELSPGTTQEQVFADLMLTRANALAAVLALAAFGYASRGAYYGIRAVVKPISNPTSRIKFQYGYDVLVMGCLFLLGVGLGLRAAFHFLEAGPIGLAVILLFGGPLASGAGCYLVWYVLGRRRSNEVRRVAESLGLTFQLAAEGGCEPSKGLPNVRGRIGKLRNVVRGVYGGVDIAIFDVRLGIRIVYSCVQTVICFPERFASLPDFSTQGWHAKVPPEVRDALRGHELFAARSHCGKLTLYRPGRLVRPHSYQVLLHTAIEERAAFCKLTEPANHMQPASLTQAGSSENP</sequence>